<gene>
    <name evidence="1" type="ORF">HZF05_17740</name>
</gene>
<evidence type="ECO:0000313" key="1">
    <source>
        <dbReference type="EMBL" id="MBA2935925.1"/>
    </source>
</evidence>
<dbReference type="InterPro" id="IPR036086">
    <property type="entry name" value="ParB/Sulfiredoxin_sf"/>
</dbReference>
<name>A0A838LB43_9SPHN</name>
<dbReference type="RefSeq" id="WP_160363110.1">
    <property type="nucleotide sequence ID" value="NZ_JACEIB010000026.1"/>
</dbReference>
<proteinExistence type="predicted"/>
<dbReference type="PIRSF" id="PIRSF029669">
    <property type="entry name" value="UCP029669"/>
    <property type="match status" value="1"/>
</dbReference>
<dbReference type="InterPro" id="IPR014956">
    <property type="entry name" value="ParBc_2"/>
</dbReference>
<evidence type="ECO:0000313" key="2">
    <source>
        <dbReference type="Proteomes" id="UP000570166"/>
    </source>
</evidence>
<dbReference type="InterPro" id="IPR016932">
    <property type="entry name" value="UCP029669"/>
</dbReference>
<reference evidence="1 2" key="1">
    <citation type="submission" date="2020-07" db="EMBL/GenBank/DDBJ databases">
        <authorList>
            <person name="Sun Q."/>
        </authorList>
    </citation>
    <scope>NUCLEOTIDE SEQUENCE [LARGE SCALE GENOMIC DNA]</scope>
    <source>
        <strain evidence="1 2">CGMCC 1.13654</strain>
    </source>
</reference>
<dbReference type="CDD" id="cd16390">
    <property type="entry name" value="ParB_N_Srx_like"/>
    <property type="match status" value="1"/>
</dbReference>
<accession>A0A838LB43</accession>
<organism evidence="1 2">
    <name type="scientific">Sphingomonas chungangi</name>
    <dbReference type="NCBI Taxonomy" id="2683589"/>
    <lineage>
        <taxon>Bacteria</taxon>
        <taxon>Pseudomonadati</taxon>
        <taxon>Pseudomonadota</taxon>
        <taxon>Alphaproteobacteria</taxon>
        <taxon>Sphingomonadales</taxon>
        <taxon>Sphingomonadaceae</taxon>
        <taxon>Sphingomonas</taxon>
    </lineage>
</organism>
<keyword evidence="2" id="KW-1185">Reference proteome</keyword>
<dbReference type="SUPFAM" id="SSF110849">
    <property type="entry name" value="ParB/Sulfiredoxin"/>
    <property type="match status" value="1"/>
</dbReference>
<protein>
    <submittedName>
        <fullName evidence="1">Chromosome partitioning protein ParB</fullName>
    </submittedName>
</protein>
<dbReference type="AlphaFoldDB" id="A0A838LB43"/>
<comment type="caution">
    <text evidence="1">The sequence shown here is derived from an EMBL/GenBank/DDBJ whole genome shotgun (WGS) entry which is preliminary data.</text>
</comment>
<dbReference type="Gene3D" id="1.10.8.10">
    <property type="entry name" value="DNA helicase RuvA subunit, C-terminal domain"/>
    <property type="match status" value="1"/>
</dbReference>
<dbReference type="Proteomes" id="UP000570166">
    <property type="component" value="Unassembled WGS sequence"/>
</dbReference>
<sequence>MLDREPLLHPVAIDDLRPTQMTVGYREVERKRREWRARKDKDGGDYLGRHMIPVVSGPKKRYWMIDNHHLARALHEEGVGKVLVRVIADLDHLDKSLFLTFMDNRNWVHPFDAEGRRHKLGRIPHHVSGLADDPYRSLAGELRRAGGYAKDDTPFSEFLWADFLRRHVSVDTLEEDFAKAVEQALAIARTSPAAYLPGWAGPHDDG</sequence>
<dbReference type="EMBL" id="JACEIB010000026">
    <property type="protein sequence ID" value="MBA2935925.1"/>
    <property type="molecule type" value="Genomic_DNA"/>
</dbReference>
<dbReference type="Gene3D" id="3.90.1530.10">
    <property type="entry name" value="Conserved hypothetical protein from pyrococcus furiosus pfu- 392566-001, ParB domain"/>
    <property type="match status" value="1"/>
</dbReference>
<dbReference type="Pfam" id="PF08857">
    <property type="entry name" value="ParBc_2"/>
    <property type="match status" value="1"/>
</dbReference>